<evidence type="ECO:0000313" key="7">
    <source>
        <dbReference type="EnsemblMetazoa" id="ACUA024994-PA"/>
    </source>
</evidence>
<dbReference type="AlphaFoldDB" id="A0A182MS74"/>
<dbReference type="Gene3D" id="3.30.160.60">
    <property type="entry name" value="Classic Zinc Finger"/>
    <property type="match status" value="6"/>
</dbReference>
<keyword evidence="3 5" id="KW-0863">Zinc-finger</keyword>
<keyword evidence="4" id="KW-0862">Zinc</keyword>
<dbReference type="GO" id="GO:0008270">
    <property type="term" value="F:zinc ion binding"/>
    <property type="evidence" value="ECO:0007669"/>
    <property type="project" value="UniProtKB-KW"/>
</dbReference>
<dbReference type="FunFam" id="3.30.160.60:FF:000446">
    <property type="entry name" value="Zinc finger protein"/>
    <property type="match status" value="1"/>
</dbReference>
<proteinExistence type="predicted"/>
<feature type="domain" description="C2H2-type" evidence="6">
    <location>
        <begin position="146"/>
        <end position="174"/>
    </location>
</feature>
<dbReference type="SUPFAM" id="SSF57667">
    <property type="entry name" value="beta-beta-alpha zinc fingers"/>
    <property type="match status" value="3"/>
</dbReference>
<dbReference type="VEuPathDB" id="VectorBase:ACUA024994"/>
<dbReference type="PANTHER" id="PTHR24379:SF127">
    <property type="entry name" value="BLOODY FINGERS-RELATED"/>
    <property type="match status" value="1"/>
</dbReference>
<feature type="domain" description="C2H2-type" evidence="6">
    <location>
        <begin position="176"/>
        <end position="203"/>
    </location>
</feature>
<name>A0A182MS74_9DIPT</name>
<feature type="domain" description="C2H2-type" evidence="6">
    <location>
        <begin position="77"/>
        <end position="114"/>
    </location>
</feature>
<evidence type="ECO:0000313" key="8">
    <source>
        <dbReference type="Proteomes" id="UP000075883"/>
    </source>
</evidence>
<evidence type="ECO:0000259" key="6">
    <source>
        <dbReference type="PROSITE" id="PS50157"/>
    </source>
</evidence>
<reference evidence="8" key="1">
    <citation type="submission" date="2013-09" db="EMBL/GenBank/DDBJ databases">
        <title>The Genome Sequence of Anopheles culicifacies species A.</title>
        <authorList>
            <consortium name="The Broad Institute Genomics Platform"/>
            <person name="Neafsey D.E."/>
            <person name="Besansky N."/>
            <person name="Howell P."/>
            <person name="Walton C."/>
            <person name="Young S.K."/>
            <person name="Zeng Q."/>
            <person name="Gargeya S."/>
            <person name="Fitzgerald M."/>
            <person name="Haas B."/>
            <person name="Abouelleil A."/>
            <person name="Allen A.W."/>
            <person name="Alvarado L."/>
            <person name="Arachchi H.M."/>
            <person name="Berlin A.M."/>
            <person name="Chapman S.B."/>
            <person name="Gainer-Dewar J."/>
            <person name="Goldberg J."/>
            <person name="Griggs A."/>
            <person name="Gujja S."/>
            <person name="Hansen M."/>
            <person name="Howarth C."/>
            <person name="Imamovic A."/>
            <person name="Ireland A."/>
            <person name="Larimer J."/>
            <person name="McCowan C."/>
            <person name="Murphy C."/>
            <person name="Pearson M."/>
            <person name="Poon T.W."/>
            <person name="Priest M."/>
            <person name="Roberts A."/>
            <person name="Saif S."/>
            <person name="Shea T."/>
            <person name="Sisk P."/>
            <person name="Sykes S."/>
            <person name="Wortman J."/>
            <person name="Nusbaum C."/>
            <person name="Birren B."/>
        </authorList>
    </citation>
    <scope>NUCLEOTIDE SEQUENCE [LARGE SCALE GENOMIC DNA]</scope>
    <source>
        <strain evidence="8">A-37</strain>
    </source>
</reference>
<reference evidence="7" key="2">
    <citation type="submission" date="2020-05" db="UniProtKB">
        <authorList>
            <consortium name="EnsemblMetazoa"/>
        </authorList>
    </citation>
    <scope>IDENTIFICATION</scope>
    <source>
        <strain evidence="7">A-37</strain>
    </source>
</reference>
<sequence>MSLCIEQIGCASDCNDDEKLNVDEALEINGSQPVAKCSMPIIIAEKQLEKQNDDQLVTKPENYDDHAALQPASINGYGCCFVRCNATFDQETELHCHVQKLHAVRQHIHRSERTSNRYVCDICQLGFKCGKTFERHKNGWKLKQNNVCSHCGKGFLTPGALKDHVQQLHIDSSPQFHCEYCGKQFMKKSLLKLHLVTHQQDRRYGCDQCDARFHFGYQLKKHQQAVHTKEFPYECQHCNHKMPNKHRYDLHLRMHTGEKPYPCRHGCGRKFAHATDRRRHEMVSHTGEKPHRCNSCSKAYVRRRELRQHYQHFPAHVS</sequence>
<dbReference type="Pfam" id="PF00096">
    <property type="entry name" value="zf-C2H2"/>
    <property type="match status" value="1"/>
</dbReference>
<feature type="domain" description="C2H2-type" evidence="6">
    <location>
        <begin position="204"/>
        <end position="232"/>
    </location>
</feature>
<accession>A0A182MS74</accession>
<dbReference type="SMART" id="SM00355">
    <property type="entry name" value="ZnF_C2H2"/>
    <property type="match status" value="8"/>
</dbReference>
<keyword evidence="1" id="KW-0479">Metal-binding</keyword>
<dbReference type="InterPro" id="IPR036236">
    <property type="entry name" value="Znf_C2H2_sf"/>
</dbReference>
<feature type="domain" description="C2H2-type" evidence="6">
    <location>
        <begin position="291"/>
        <end position="318"/>
    </location>
</feature>
<dbReference type="EMBL" id="AXCM01001223">
    <property type="status" value="NOT_ANNOTATED_CDS"/>
    <property type="molecule type" value="Genomic_DNA"/>
</dbReference>
<keyword evidence="8" id="KW-1185">Reference proteome</keyword>
<organism evidence="7 8">
    <name type="scientific">Anopheles culicifacies</name>
    <dbReference type="NCBI Taxonomy" id="139723"/>
    <lineage>
        <taxon>Eukaryota</taxon>
        <taxon>Metazoa</taxon>
        <taxon>Ecdysozoa</taxon>
        <taxon>Arthropoda</taxon>
        <taxon>Hexapoda</taxon>
        <taxon>Insecta</taxon>
        <taxon>Pterygota</taxon>
        <taxon>Neoptera</taxon>
        <taxon>Endopterygota</taxon>
        <taxon>Diptera</taxon>
        <taxon>Nematocera</taxon>
        <taxon>Culicoidea</taxon>
        <taxon>Culicidae</taxon>
        <taxon>Anophelinae</taxon>
        <taxon>Anopheles</taxon>
        <taxon>culicifacies species complex</taxon>
    </lineage>
</organism>
<dbReference type="PANTHER" id="PTHR24379">
    <property type="entry name" value="KRAB AND ZINC FINGER DOMAIN-CONTAINING"/>
    <property type="match status" value="1"/>
</dbReference>
<evidence type="ECO:0000256" key="3">
    <source>
        <dbReference type="ARBA" id="ARBA00022771"/>
    </source>
</evidence>
<dbReference type="EnsemblMetazoa" id="ACUA024994-RA">
    <property type="protein sequence ID" value="ACUA024994-PA"/>
    <property type="gene ID" value="ACUA024994"/>
</dbReference>
<dbReference type="STRING" id="139723.A0A182MS74"/>
<feature type="domain" description="C2H2-type" evidence="6">
    <location>
        <begin position="261"/>
        <end position="290"/>
    </location>
</feature>
<dbReference type="PROSITE" id="PS50157">
    <property type="entry name" value="ZINC_FINGER_C2H2_2"/>
    <property type="match status" value="7"/>
</dbReference>
<protein>
    <recommendedName>
        <fullName evidence="6">C2H2-type domain-containing protein</fullName>
    </recommendedName>
</protein>
<evidence type="ECO:0000256" key="1">
    <source>
        <dbReference type="ARBA" id="ARBA00022723"/>
    </source>
</evidence>
<evidence type="ECO:0000256" key="2">
    <source>
        <dbReference type="ARBA" id="ARBA00022737"/>
    </source>
</evidence>
<keyword evidence="2" id="KW-0677">Repeat</keyword>
<dbReference type="Proteomes" id="UP000075883">
    <property type="component" value="Unassembled WGS sequence"/>
</dbReference>
<evidence type="ECO:0000256" key="5">
    <source>
        <dbReference type="PROSITE-ProRule" id="PRU00042"/>
    </source>
</evidence>
<dbReference type="PROSITE" id="PS00028">
    <property type="entry name" value="ZINC_FINGER_C2H2_1"/>
    <property type="match status" value="6"/>
</dbReference>
<dbReference type="InterPro" id="IPR013087">
    <property type="entry name" value="Znf_C2H2_type"/>
</dbReference>
<feature type="domain" description="C2H2-type" evidence="6">
    <location>
        <begin position="233"/>
        <end position="260"/>
    </location>
</feature>
<dbReference type="GO" id="GO:0005634">
    <property type="term" value="C:nucleus"/>
    <property type="evidence" value="ECO:0007669"/>
    <property type="project" value="UniProtKB-ARBA"/>
</dbReference>
<evidence type="ECO:0000256" key="4">
    <source>
        <dbReference type="ARBA" id="ARBA00022833"/>
    </source>
</evidence>